<keyword evidence="1" id="KW-0378">Hydrolase</keyword>
<dbReference type="SUPFAM" id="SSF56672">
    <property type="entry name" value="DNA/RNA polymerases"/>
    <property type="match status" value="1"/>
</dbReference>
<evidence type="ECO:0000259" key="3">
    <source>
        <dbReference type="PROSITE" id="PS50994"/>
    </source>
</evidence>
<dbReference type="Proteomes" id="UP001227230">
    <property type="component" value="Chromosome 12"/>
</dbReference>
<dbReference type="PROSITE" id="PS50994">
    <property type="entry name" value="INTEGRASE"/>
    <property type="match status" value="1"/>
</dbReference>
<evidence type="ECO:0000313" key="5">
    <source>
        <dbReference type="Proteomes" id="UP001227230"/>
    </source>
</evidence>
<evidence type="ECO:0000313" key="4">
    <source>
        <dbReference type="EMBL" id="WKA00248.1"/>
    </source>
</evidence>
<dbReference type="CDD" id="cd09272">
    <property type="entry name" value="RNase_HI_RT_Ty1"/>
    <property type="match status" value="1"/>
</dbReference>
<feature type="compositionally biased region" description="Pro residues" evidence="2">
    <location>
        <begin position="758"/>
        <end position="768"/>
    </location>
</feature>
<dbReference type="InterPro" id="IPR057670">
    <property type="entry name" value="SH3_retrovirus"/>
</dbReference>
<dbReference type="InterPro" id="IPR043502">
    <property type="entry name" value="DNA/RNA_pol_sf"/>
</dbReference>
<dbReference type="InterPro" id="IPR012337">
    <property type="entry name" value="RNaseH-like_sf"/>
</dbReference>
<dbReference type="InterPro" id="IPR054722">
    <property type="entry name" value="PolX-like_BBD"/>
</dbReference>
<dbReference type="InterPro" id="IPR013103">
    <property type="entry name" value="RVT_2"/>
</dbReference>
<dbReference type="PANTHER" id="PTHR11439">
    <property type="entry name" value="GAG-POL-RELATED RETROTRANSPOSON"/>
    <property type="match status" value="1"/>
</dbReference>
<organism evidence="4 5">
    <name type="scientific">Vitis vinifera</name>
    <name type="common">Grape</name>
    <dbReference type="NCBI Taxonomy" id="29760"/>
    <lineage>
        <taxon>Eukaryota</taxon>
        <taxon>Viridiplantae</taxon>
        <taxon>Streptophyta</taxon>
        <taxon>Embryophyta</taxon>
        <taxon>Tracheophyta</taxon>
        <taxon>Spermatophyta</taxon>
        <taxon>Magnoliopsida</taxon>
        <taxon>eudicotyledons</taxon>
        <taxon>Gunneridae</taxon>
        <taxon>Pentapetalae</taxon>
        <taxon>rosids</taxon>
        <taxon>Vitales</taxon>
        <taxon>Vitaceae</taxon>
        <taxon>Viteae</taxon>
        <taxon>Vitis</taxon>
    </lineage>
</organism>
<reference evidence="4 5" key="1">
    <citation type="journal article" date="2023" name="Hortic Res">
        <title>The complete reference genome for grapevine (Vitis vinifera L.) genetics and breeding.</title>
        <authorList>
            <person name="Shi X."/>
            <person name="Cao S."/>
            <person name="Wang X."/>
            <person name="Huang S."/>
            <person name="Wang Y."/>
            <person name="Liu Z."/>
            <person name="Liu W."/>
            <person name="Leng X."/>
            <person name="Peng Y."/>
            <person name="Wang N."/>
            <person name="Wang Y."/>
            <person name="Ma Z."/>
            <person name="Xu X."/>
            <person name="Zhang F."/>
            <person name="Xue H."/>
            <person name="Zhong H."/>
            <person name="Wang Y."/>
            <person name="Zhang K."/>
            <person name="Velt A."/>
            <person name="Avia K."/>
            <person name="Holtgrawe D."/>
            <person name="Grimplet J."/>
            <person name="Matus J.T."/>
            <person name="Ware D."/>
            <person name="Wu X."/>
            <person name="Wang H."/>
            <person name="Liu C."/>
            <person name="Fang Y."/>
            <person name="Rustenholz C."/>
            <person name="Cheng Z."/>
            <person name="Xiao H."/>
            <person name="Zhou Y."/>
        </authorList>
    </citation>
    <scope>NUCLEOTIDE SEQUENCE [LARGE SCALE GENOMIC DNA]</scope>
    <source>
        <strain evidence="5">cv. Pinot noir / PN40024</strain>
        <tissue evidence="4">Leaf</tissue>
    </source>
</reference>
<dbReference type="EMBL" id="CP126659">
    <property type="protein sequence ID" value="WKA00248.1"/>
    <property type="molecule type" value="Genomic_DNA"/>
</dbReference>
<dbReference type="InterPro" id="IPR025724">
    <property type="entry name" value="GAG-pre-integrase_dom"/>
</dbReference>
<name>A0ABY9CYB5_VITVI</name>
<accession>A0ABY9CYB5</accession>
<dbReference type="PANTHER" id="PTHR11439:SF461">
    <property type="entry name" value="OS10G0432200 PROTEIN"/>
    <property type="match status" value="1"/>
</dbReference>
<gene>
    <name evidence="4" type="ORF">VitviT2T_018627</name>
</gene>
<sequence>MILTWIRNTSIPSISNLMGSFDDAKSAWDMLAKRYSTTHGSLKYQLVVELHQLRQEPRQSINDYYDQLRFIWDQIDLSDPTWTCSKDAQQYASIRDEFRLYEFLMSLHKDFEPIRGQLLNRSPTPSLDTAVNELVREEACLATLQAQNKFNVLAITPSTPLIEQPQQSGDSYGSSNRRKQTNKKFCNYCKRPGHTIETCYRRNKSTAAVANIEPTPPMASTSVESKSSGSTINLSSTELQEIIAQAVRMASNASLSTTLSVLPGKSQTWLFDSACCNHMTPHSSLFSKLDPAPHPLNIHIADGSTMHGNSLGFVSTSNLSVPGVFHVPDLSYNLCSVGQLAELGHRLIFDYSGCIVQDPRTGQELGTGPRVGCMFPVSNLHLPPVASVSIATAAAAVSSLPSLALWHFCLGHASSSRVQQLVSRGLLGSVSKDIFYCTSCQLGKQPALPFNNSESISNSIFELIHSDVWGPSPVASIGGSRYFVVFIDDYSRYSWIFPMKSRSEILSIYSNFAKMIETQFSKRIKTFRSDNALEYTQHAFQALLHSYGIVHHLTCPGTSQQNGRAERKLRHILDTIRALLLSAKIPAPFWGEAALHAVHAINRIPSAVIHNQTPYERLFGSPPVYHHLRSFGSACFVLLQSHEHNKLEPRSRLCCFLGYGETQKGYRCYDPVSHRLRVSHNVVFWEHRLFVELSHFHSSLTNSSVLEIFPDESLVPSTNTFDPPLDFSPDIFDASPRQVADEQIDDELPHFETGSPAPTLPEDPPQDIPPRHSTRVRSIPPHLLDYHCYTALATLHEPQTYREASTDPLWQIAMKEELDALTKNHTWDLVPLPPGQSVVGCKWIYKIKTRSDGSVERYKARLVAKGFTQEYGIDYEETFAPVARISSVRALLAVAAARQWDLFQMDVKNAFLNGDLSEAVYMQPPPSLFVESNKVCHLRRALYGLKQAPRAWFAKFSSTIFRLGYTASPYDSALFLHRTDKGTILLLLHVDDMIITGNDLSGIQELKDFLSQQFEMKDLGHLSYFLGLEITHSTYGLYITQAKYASDLLSQVGLTDSKNVDTPIELNAHLTPSGGKPLSNPSLYRRLVGSLVYLTVTRPDISYAVHQVSQYLSAPRSTHYAAVLRILRYLKGTIFHGLFYSAQSPLVLRAFSDADWAGDPTDRRSTTGYCFLLGSSLISWRSKKQTFVARSSTEAEYRALADTTSELLWLRWLLKDLGVSTSSATPLYCDNQSAIHIAHNDVFHERTKHIEIDCHFIRYHLVHGALKLFFVSFKDQLADIFTKSLPTRRTRDLIDNLKLVSHPP</sequence>
<protein>
    <recommendedName>
        <fullName evidence="3">Integrase catalytic domain-containing protein</fullName>
    </recommendedName>
</protein>
<evidence type="ECO:0000256" key="1">
    <source>
        <dbReference type="ARBA" id="ARBA00022750"/>
    </source>
</evidence>
<feature type="domain" description="Integrase catalytic" evidence="3">
    <location>
        <begin position="445"/>
        <end position="622"/>
    </location>
</feature>
<dbReference type="Pfam" id="PF00665">
    <property type="entry name" value="rve"/>
    <property type="match status" value="1"/>
</dbReference>
<dbReference type="InterPro" id="IPR036397">
    <property type="entry name" value="RNaseH_sf"/>
</dbReference>
<dbReference type="Pfam" id="PF25597">
    <property type="entry name" value="SH3_retrovirus"/>
    <property type="match status" value="1"/>
</dbReference>
<dbReference type="SUPFAM" id="SSF53098">
    <property type="entry name" value="Ribonuclease H-like"/>
    <property type="match status" value="1"/>
</dbReference>
<dbReference type="Pfam" id="PF22936">
    <property type="entry name" value="Pol_BBD"/>
    <property type="match status" value="1"/>
</dbReference>
<dbReference type="Pfam" id="PF13976">
    <property type="entry name" value="gag_pre-integrs"/>
    <property type="match status" value="1"/>
</dbReference>
<keyword evidence="1" id="KW-0645">Protease</keyword>
<dbReference type="Pfam" id="PF07727">
    <property type="entry name" value="RVT_2"/>
    <property type="match status" value="1"/>
</dbReference>
<feature type="region of interest" description="Disordered" evidence="2">
    <location>
        <begin position="748"/>
        <end position="772"/>
    </location>
</feature>
<evidence type="ECO:0000256" key="2">
    <source>
        <dbReference type="SAM" id="MobiDB-lite"/>
    </source>
</evidence>
<proteinExistence type="predicted"/>
<keyword evidence="1" id="KW-0064">Aspartyl protease</keyword>
<dbReference type="Gene3D" id="3.30.420.10">
    <property type="entry name" value="Ribonuclease H-like superfamily/Ribonuclease H"/>
    <property type="match status" value="1"/>
</dbReference>
<dbReference type="InterPro" id="IPR001584">
    <property type="entry name" value="Integrase_cat-core"/>
</dbReference>
<keyword evidence="5" id="KW-1185">Reference proteome</keyword>